<dbReference type="Proteomes" id="UP000008068">
    <property type="component" value="Unassembled WGS sequence"/>
</dbReference>
<evidence type="ECO:0000313" key="3">
    <source>
        <dbReference type="Proteomes" id="UP000008068"/>
    </source>
</evidence>
<sequence length="49" mass="5440">MVPNSTCIPVIDHQEGTSSSFKTPVPVPEVAPRREWLEETKPDHLALLS</sequence>
<dbReference type="AlphaFoldDB" id="G0P4U4"/>
<evidence type="ECO:0000256" key="1">
    <source>
        <dbReference type="SAM" id="MobiDB-lite"/>
    </source>
</evidence>
<reference evidence="3" key="1">
    <citation type="submission" date="2011-07" db="EMBL/GenBank/DDBJ databases">
        <authorList>
            <consortium name="Caenorhabditis brenneri Sequencing and Analysis Consortium"/>
            <person name="Wilson R.K."/>
        </authorList>
    </citation>
    <scope>NUCLEOTIDE SEQUENCE [LARGE SCALE GENOMIC DNA]</scope>
    <source>
        <strain evidence="3">PB2801</strain>
    </source>
</reference>
<organism evidence="3">
    <name type="scientific">Caenorhabditis brenneri</name>
    <name type="common">Nematode worm</name>
    <dbReference type="NCBI Taxonomy" id="135651"/>
    <lineage>
        <taxon>Eukaryota</taxon>
        <taxon>Metazoa</taxon>
        <taxon>Ecdysozoa</taxon>
        <taxon>Nematoda</taxon>
        <taxon>Chromadorea</taxon>
        <taxon>Rhabditida</taxon>
        <taxon>Rhabditina</taxon>
        <taxon>Rhabditomorpha</taxon>
        <taxon>Rhabditoidea</taxon>
        <taxon>Rhabditidae</taxon>
        <taxon>Peloderinae</taxon>
        <taxon>Caenorhabditis</taxon>
    </lineage>
</organism>
<protein>
    <submittedName>
        <fullName evidence="2">Uncharacterized protein</fullName>
    </submittedName>
</protein>
<dbReference type="EMBL" id="GL380069">
    <property type="protein sequence ID" value="EGT45098.1"/>
    <property type="molecule type" value="Genomic_DNA"/>
</dbReference>
<gene>
    <name evidence="2" type="ORF">CAEBREN_03867</name>
</gene>
<proteinExistence type="predicted"/>
<evidence type="ECO:0000313" key="2">
    <source>
        <dbReference type="EMBL" id="EGT45098.1"/>
    </source>
</evidence>
<name>G0P4U4_CAEBE</name>
<dbReference type="HOGENOM" id="CLU_3144224_0_0_1"/>
<keyword evidence="3" id="KW-1185">Reference proteome</keyword>
<accession>G0P4U4</accession>
<dbReference type="InParanoid" id="G0P4U4"/>
<feature type="region of interest" description="Disordered" evidence="1">
    <location>
        <begin position="1"/>
        <end position="26"/>
    </location>
</feature>